<keyword evidence="2" id="KW-0808">Transferase</keyword>
<dbReference type="STRING" id="1198114.AciX9_0893"/>
<dbReference type="EMBL" id="CP002480">
    <property type="protein sequence ID" value="ADW67961.1"/>
    <property type="molecule type" value="Genomic_DNA"/>
</dbReference>
<evidence type="ECO:0000313" key="2">
    <source>
        <dbReference type="EMBL" id="ADW67961.1"/>
    </source>
</evidence>
<dbReference type="InterPro" id="IPR016181">
    <property type="entry name" value="Acyl_CoA_acyltransferase"/>
</dbReference>
<dbReference type="HOGENOM" id="CLU_013985_18_0_0"/>
<dbReference type="KEGG" id="acm:AciX9_0893"/>
<dbReference type="AlphaFoldDB" id="E8X1P2"/>
<dbReference type="RefSeq" id="WP_013579285.1">
    <property type="nucleotide sequence ID" value="NC_015064.1"/>
</dbReference>
<protein>
    <submittedName>
        <fullName evidence="2">GCN5-related N-acetyltransferase</fullName>
    </submittedName>
</protein>
<dbReference type="Gene3D" id="3.40.630.30">
    <property type="match status" value="1"/>
</dbReference>
<accession>E8X1P2</accession>
<dbReference type="SUPFAM" id="SSF55729">
    <property type="entry name" value="Acyl-CoA N-acyltransferases (Nat)"/>
    <property type="match status" value="1"/>
</dbReference>
<evidence type="ECO:0000313" key="3">
    <source>
        <dbReference type="Proteomes" id="UP000000343"/>
    </source>
</evidence>
<feature type="domain" description="N-acetyltransferase" evidence="1">
    <location>
        <begin position="4"/>
        <end position="171"/>
    </location>
</feature>
<evidence type="ECO:0000259" key="1">
    <source>
        <dbReference type="PROSITE" id="PS51186"/>
    </source>
</evidence>
<keyword evidence="3" id="KW-1185">Reference proteome</keyword>
<organism evidence="3">
    <name type="scientific">Granulicella tundricola (strain ATCC BAA-1859 / DSM 23138 / MP5ACTX9)</name>
    <dbReference type="NCBI Taxonomy" id="1198114"/>
    <lineage>
        <taxon>Bacteria</taxon>
        <taxon>Pseudomonadati</taxon>
        <taxon>Acidobacteriota</taxon>
        <taxon>Terriglobia</taxon>
        <taxon>Terriglobales</taxon>
        <taxon>Acidobacteriaceae</taxon>
        <taxon>Granulicella</taxon>
    </lineage>
</organism>
<dbReference type="InterPro" id="IPR000182">
    <property type="entry name" value="GNAT_dom"/>
</dbReference>
<dbReference type="CDD" id="cd04301">
    <property type="entry name" value="NAT_SF"/>
    <property type="match status" value="1"/>
</dbReference>
<dbReference type="eggNOG" id="COG0456">
    <property type="taxonomic scope" value="Bacteria"/>
</dbReference>
<dbReference type="Proteomes" id="UP000000343">
    <property type="component" value="Chromosome"/>
</dbReference>
<dbReference type="PaxDb" id="1198114-AciX9_0893"/>
<sequence>MSELPIRVCHPGDEHFLSIVASGTFLENFAGTLDGADVLAHLQKNNSVAKYATWLADPQTHIAVSELLNSPIGYAVLCPPDLPVPLTPTDIELRRIYLFQRFQGTGVGLALLNWSIQKSRDLNMTRLLLGVYGENRKAIAWYHRQGFQTIGTRQFLVGTTLHDDLVLALPL</sequence>
<proteinExistence type="predicted"/>
<dbReference type="Pfam" id="PF00583">
    <property type="entry name" value="Acetyltransf_1"/>
    <property type="match status" value="1"/>
</dbReference>
<dbReference type="OrthoDB" id="7205533at2"/>
<dbReference type="GO" id="GO:0016747">
    <property type="term" value="F:acyltransferase activity, transferring groups other than amino-acyl groups"/>
    <property type="evidence" value="ECO:0007669"/>
    <property type="project" value="InterPro"/>
</dbReference>
<reference evidence="3" key="1">
    <citation type="submission" date="2011-01" db="EMBL/GenBank/DDBJ databases">
        <title>Complete sequence of chromosome of Acidobacterium sp. MP5ACTX9.</title>
        <authorList>
            <consortium name="US DOE Joint Genome Institute"/>
            <person name="Lucas S."/>
            <person name="Copeland A."/>
            <person name="Lapidus A."/>
            <person name="Cheng J.-F."/>
            <person name="Goodwin L."/>
            <person name="Pitluck S."/>
            <person name="Teshima H."/>
            <person name="Detter J.C."/>
            <person name="Han C."/>
            <person name="Tapia R."/>
            <person name="Land M."/>
            <person name="Hauser L."/>
            <person name="Kyrpides N."/>
            <person name="Ivanova N."/>
            <person name="Ovchinnikova G."/>
            <person name="Pagani I."/>
            <person name="Rawat S.R."/>
            <person name="Mannisto M."/>
            <person name="Haggblom M.M."/>
            <person name="Woyke T."/>
        </authorList>
    </citation>
    <scope>NUCLEOTIDE SEQUENCE [LARGE SCALE GENOMIC DNA]</scope>
    <source>
        <strain evidence="3">MP5ACTX9</strain>
    </source>
</reference>
<gene>
    <name evidence="2" type="ordered locus">AciX9_0893</name>
</gene>
<name>E8X1P2_GRATM</name>
<dbReference type="PROSITE" id="PS51186">
    <property type="entry name" value="GNAT"/>
    <property type="match status" value="1"/>
</dbReference>